<dbReference type="EMBL" id="JANFNH010000043">
    <property type="protein sequence ID" value="MCQ4045467.1"/>
    <property type="molecule type" value="Genomic_DNA"/>
</dbReference>
<dbReference type="Proteomes" id="UP001206206">
    <property type="component" value="Unassembled WGS sequence"/>
</dbReference>
<keyword evidence="9" id="KW-1185">Reference proteome</keyword>
<organism evidence="8 9">
    <name type="scientific">Streptantibioticus rubrisoli</name>
    <dbReference type="NCBI Taxonomy" id="1387313"/>
    <lineage>
        <taxon>Bacteria</taxon>
        <taxon>Bacillati</taxon>
        <taxon>Actinomycetota</taxon>
        <taxon>Actinomycetes</taxon>
        <taxon>Kitasatosporales</taxon>
        <taxon>Streptomycetaceae</taxon>
        <taxon>Streptantibioticus</taxon>
    </lineage>
</organism>
<feature type="region of interest" description="Disordered" evidence="6">
    <location>
        <begin position="284"/>
        <end position="333"/>
    </location>
</feature>
<keyword evidence="5 7" id="KW-0472">Membrane</keyword>
<evidence type="ECO:0000256" key="3">
    <source>
        <dbReference type="ARBA" id="ARBA00022692"/>
    </source>
</evidence>
<evidence type="ECO:0000256" key="6">
    <source>
        <dbReference type="SAM" id="MobiDB-lite"/>
    </source>
</evidence>
<feature type="transmembrane region" description="Helical" evidence="7">
    <location>
        <begin position="253"/>
        <end position="275"/>
    </location>
</feature>
<gene>
    <name evidence="8" type="ORF">NON19_26400</name>
</gene>
<keyword evidence="3 7" id="KW-0812">Transmembrane</keyword>
<comment type="caution">
    <text evidence="8">The sequence shown here is derived from an EMBL/GenBank/DDBJ whole genome shotgun (WGS) entry which is preliminary data.</text>
</comment>
<keyword evidence="4 7" id="KW-1133">Transmembrane helix</keyword>
<evidence type="ECO:0000313" key="8">
    <source>
        <dbReference type="EMBL" id="MCQ4045467.1"/>
    </source>
</evidence>
<feature type="transmembrane region" description="Helical" evidence="7">
    <location>
        <begin position="183"/>
        <end position="207"/>
    </location>
</feature>
<evidence type="ECO:0000313" key="9">
    <source>
        <dbReference type="Proteomes" id="UP001206206"/>
    </source>
</evidence>
<feature type="transmembrane region" description="Helical" evidence="7">
    <location>
        <begin position="92"/>
        <end position="115"/>
    </location>
</feature>
<evidence type="ECO:0000256" key="4">
    <source>
        <dbReference type="ARBA" id="ARBA00022989"/>
    </source>
</evidence>
<sequence length="333" mass="34670">MDWLTRLPVVGPWIARGMRTHAWRAFEHAQRAQWTRLAAAITFISFIALFPLLTLGAAIGAAVLTNSQLHTYELKLSQQVPGLSKQFDIATLAANAGTVSVVAGVALLLAGIGWVDQLRGCLRAIWGRDQESVNWLLRKAKDAGVLAGLGAVGLFSLTVSTFATSAVGWTARQIGLGSSGAGSVLLTVIGYCVAVLADVLLLVYLLTWLPGVRPARRSVVVAGLLGAVGLEILKVALSGYLQGVATKSMYGTFGTPVALLLWINFMAKLLLYCAAWTATATSAPSAVERPNGSGAAPDAAPEPPATTPRAASAAASASAPPAPHHPAPPGRRR</sequence>
<dbReference type="PANTHER" id="PTHR30213">
    <property type="entry name" value="INNER MEMBRANE PROTEIN YHJD"/>
    <property type="match status" value="1"/>
</dbReference>
<feature type="transmembrane region" description="Helical" evidence="7">
    <location>
        <begin position="37"/>
        <end position="64"/>
    </location>
</feature>
<evidence type="ECO:0000256" key="1">
    <source>
        <dbReference type="ARBA" id="ARBA00004651"/>
    </source>
</evidence>
<feature type="transmembrane region" description="Helical" evidence="7">
    <location>
        <begin position="219"/>
        <end position="241"/>
    </location>
</feature>
<accession>A0ABT1PJC9</accession>
<feature type="compositionally biased region" description="Low complexity" evidence="6">
    <location>
        <begin position="307"/>
        <end position="319"/>
    </location>
</feature>
<evidence type="ECO:0000256" key="2">
    <source>
        <dbReference type="ARBA" id="ARBA00022475"/>
    </source>
</evidence>
<evidence type="ECO:0000256" key="7">
    <source>
        <dbReference type="SAM" id="Phobius"/>
    </source>
</evidence>
<keyword evidence="2" id="KW-1003">Cell membrane</keyword>
<reference evidence="8 9" key="1">
    <citation type="submission" date="2022-06" db="EMBL/GenBank/DDBJ databases">
        <title>Draft genome sequence of type strain Streptomyces rubrisoli DSM 42083.</title>
        <authorList>
            <person name="Duangmal K."/>
            <person name="Klaysubun C."/>
        </authorList>
    </citation>
    <scope>NUCLEOTIDE SEQUENCE [LARGE SCALE GENOMIC DNA]</scope>
    <source>
        <strain evidence="8 9">DSM 42083</strain>
    </source>
</reference>
<dbReference type="InterPro" id="IPR017039">
    <property type="entry name" value="Virul_fac_BrkB"/>
</dbReference>
<dbReference type="RefSeq" id="WP_255931610.1">
    <property type="nucleotide sequence ID" value="NZ_JANFNH010000043.1"/>
</dbReference>
<feature type="compositionally biased region" description="Pro residues" evidence="6">
    <location>
        <begin position="320"/>
        <end position="333"/>
    </location>
</feature>
<proteinExistence type="predicted"/>
<protein>
    <submittedName>
        <fullName evidence="8">YihY/virulence factor BrkB family protein</fullName>
    </submittedName>
</protein>
<dbReference type="PANTHER" id="PTHR30213:SF1">
    <property type="entry name" value="INNER MEMBRANE PROTEIN YHJD"/>
    <property type="match status" value="1"/>
</dbReference>
<evidence type="ECO:0000256" key="5">
    <source>
        <dbReference type="ARBA" id="ARBA00023136"/>
    </source>
</evidence>
<feature type="transmembrane region" description="Helical" evidence="7">
    <location>
        <begin position="145"/>
        <end position="171"/>
    </location>
</feature>
<dbReference type="Pfam" id="PF03631">
    <property type="entry name" value="Virul_fac_BrkB"/>
    <property type="match status" value="1"/>
</dbReference>
<name>A0ABT1PJC9_9ACTN</name>
<comment type="subcellular location">
    <subcellularLocation>
        <location evidence="1">Cell membrane</location>
        <topology evidence="1">Multi-pass membrane protein</topology>
    </subcellularLocation>
</comment>